<evidence type="ECO:0000256" key="1">
    <source>
        <dbReference type="ARBA" id="ARBA00004141"/>
    </source>
</evidence>
<feature type="transmembrane region" description="Helical" evidence="5">
    <location>
        <begin position="169"/>
        <end position="189"/>
    </location>
</feature>
<feature type="transmembrane region" description="Helical" evidence="5">
    <location>
        <begin position="38"/>
        <end position="70"/>
    </location>
</feature>
<keyword evidence="2 5" id="KW-0812">Transmembrane</keyword>
<organism evidence="7 8">
    <name type="scientific">Corynebacterium tapiri</name>
    <dbReference type="NCBI Taxonomy" id="1448266"/>
    <lineage>
        <taxon>Bacteria</taxon>
        <taxon>Bacillati</taxon>
        <taxon>Actinomycetota</taxon>
        <taxon>Actinomycetes</taxon>
        <taxon>Mycobacteriales</taxon>
        <taxon>Corynebacteriaceae</taxon>
        <taxon>Corynebacterium</taxon>
    </lineage>
</organism>
<evidence type="ECO:0000256" key="2">
    <source>
        <dbReference type="ARBA" id="ARBA00022692"/>
    </source>
</evidence>
<evidence type="ECO:0000256" key="3">
    <source>
        <dbReference type="ARBA" id="ARBA00022989"/>
    </source>
</evidence>
<evidence type="ECO:0000256" key="4">
    <source>
        <dbReference type="ARBA" id="ARBA00023136"/>
    </source>
</evidence>
<reference evidence="7 8" key="1">
    <citation type="submission" date="2019-06" db="EMBL/GenBank/DDBJ databases">
        <authorList>
            <person name="Li J."/>
        </authorList>
    </citation>
    <scope>NUCLEOTIDE SEQUENCE [LARGE SCALE GENOMIC DNA]</scope>
    <source>
        <strain evidence="7 8">LMG 28165</strain>
    </source>
</reference>
<feature type="transmembrane region" description="Helical" evidence="5">
    <location>
        <begin position="114"/>
        <end position="134"/>
    </location>
</feature>
<feature type="transmembrane region" description="Helical" evidence="5">
    <location>
        <begin position="146"/>
        <end position="163"/>
    </location>
</feature>
<evidence type="ECO:0000313" key="7">
    <source>
        <dbReference type="EMBL" id="TNL96619.1"/>
    </source>
</evidence>
<dbReference type="Proteomes" id="UP000312032">
    <property type="component" value="Unassembled WGS sequence"/>
</dbReference>
<keyword evidence="3 5" id="KW-1133">Transmembrane helix</keyword>
<keyword evidence="8" id="KW-1185">Reference proteome</keyword>
<protein>
    <submittedName>
        <fullName evidence="7">FUSC family protein</fullName>
    </submittedName>
</protein>
<proteinExistence type="predicted"/>
<name>A0A5C4U4B5_9CORY</name>
<feature type="transmembrane region" description="Helical" evidence="5">
    <location>
        <begin position="413"/>
        <end position="431"/>
    </location>
</feature>
<dbReference type="Pfam" id="PF13515">
    <property type="entry name" value="FUSC_2"/>
    <property type="match status" value="1"/>
</dbReference>
<evidence type="ECO:0000256" key="5">
    <source>
        <dbReference type="SAM" id="Phobius"/>
    </source>
</evidence>
<comment type="caution">
    <text evidence="7">The sequence shown here is derived from an EMBL/GenBank/DDBJ whole genome shotgun (WGS) entry which is preliminary data.</text>
</comment>
<feature type="transmembrane region" description="Helical" evidence="5">
    <location>
        <begin position="82"/>
        <end position="108"/>
    </location>
</feature>
<dbReference type="GO" id="GO:0016020">
    <property type="term" value="C:membrane"/>
    <property type="evidence" value="ECO:0007669"/>
    <property type="project" value="UniProtKB-SubCell"/>
</dbReference>
<feature type="transmembrane region" description="Helical" evidence="5">
    <location>
        <begin position="437"/>
        <end position="460"/>
    </location>
</feature>
<keyword evidence="4 5" id="KW-0472">Membrane</keyword>
<feature type="domain" description="Integral membrane bound transporter" evidence="6">
    <location>
        <begin position="336"/>
        <end position="452"/>
    </location>
</feature>
<evidence type="ECO:0000259" key="6">
    <source>
        <dbReference type="Pfam" id="PF13515"/>
    </source>
</evidence>
<gene>
    <name evidence="7" type="ORF">FHE74_07940</name>
</gene>
<dbReference type="AlphaFoldDB" id="A0A5C4U4B5"/>
<evidence type="ECO:0000313" key="8">
    <source>
        <dbReference type="Proteomes" id="UP000312032"/>
    </source>
</evidence>
<accession>A0A5C4U4B5</accession>
<dbReference type="OrthoDB" id="4989419at2"/>
<feature type="transmembrane region" description="Helical" evidence="5">
    <location>
        <begin position="367"/>
        <end position="385"/>
    </location>
</feature>
<dbReference type="InterPro" id="IPR049453">
    <property type="entry name" value="Memb_transporter_dom"/>
</dbReference>
<comment type="subcellular location">
    <subcellularLocation>
        <location evidence="1">Membrane</location>
        <topology evidence="1">Multi-pass membrane protein</topology>
    </subcellularLocation>
</comment>
<dbReference type="EMBL" id="VDHJ01000010">
    <property type="protein sequence ID" value="TNL96619.1"/>
    <property type="molecule type" value="Genomic_DNA"/>
</dbReference>
<sequence>MKGAPSPMSEALPTRPNAWQLLVAFNSSAPRWPGALRAALAIFLPGAIALALGHTTEMFLIAAGGCAVIYGEGHPYRSRWRIMSIAGVLIALGATIGAFVGSIVFANINAGGSHYWFLLTVIFCTVMAALGAFIQNALRLRAPGSFFVVMVAGGSTMTARLGLDPLEVGFWALVGAASGVVLGVLPALLDAHGPERRSVDALEHALRAFEESDDPTLGQRHDCQTALAAAWAALGDARVVHAGAIVKPSQADLVRRVQDCQQRLVRRSRLLGLNLTDAEVVSDTSQLSDPTRAAIPHTRPTNAYRIYRSLDLNSHASVTAQKVALASLGAGISGIALGFDRPDWAIVSALLMLQWGPDRTNGQIRGLHRLIGSLIGLGLFVAFHAVELRGWGLLIALALCQFGAEIFVVKNYAFCVIFTTPLALLLGNAVTDPLGEVVFARTVEIFLSILFGSLALWFWAPGAPAREHMRISSRAKELTGTVLGAFALSGRAGGLPQRRDLQYELLSERRAIVFLAESRPELARARWDEHLAIQRAGYHLLDFANAYHGQPVSDSAVAQVTATVRQLQQQP</sequence>